<dbReference type="Pfam" id="PF00076">
    <property type="entry name" value="RRM_1"/>
    <property type="match status" value="1"/>
</dbReference>
<dbReference type="SMART" id="SM00360">
    <property type="entry name" value="RRM"/>
    <property type="match status" value="1"/>
</dbReference>
<gene>
    <name evidence="4" type="ORF">CPB83DRAFT_909585</name>
</gene>
<keyword evidence="1" id="KW-0694">RNA-binding</keyword>
<evidence type="ECO:0000256" key="1">
    <source>
        <dbReference type="PROSITE-ProRule" id="PRU00176"/>
    </source>
</evidence>
<feature type="domain" description="RRM" evidence="3">
    <location>
        <begin position="48"/>
        <end position="127"/>
    </location>
</feature>
<dbReference type="Proteomes" id="UP000807306">
    <property type="component" value="Unassembled WGS sequence"/>
</dbReference>
<organism evidence="4 5">
    <name type="scientific">Crepidotus variabilis</name>
    <dbReference type="NCBI Taxonomy" id="179855"/>
    <lineage>
        <taxon>Eukaryota</taxon>
        <taxon>Fungi</taxon>
        <taxon>Dikarya</taxon>
        <taxon>Basidiomycota</taxon>
        <taxon>Agaricomycotina</taxon>
        <taxon>Agaricomycetes</taxon>
        <taxon>Agaricomycetidae</taxon>
        <taxon>Agaricales</taxon>
        <taxon>Agaricineae</taxon>
        <taxon>Crepidotaceae</taxon>
        <taxon>Crepidotus</taxon>
    </lineage>
</organism>
<feature type="region of interest" description="Disordered" evidence="2">
    <location>
        <begin position="176"/>
        <end position="285"/>
    </location>
</feature>
<evidence type="ECO:0000313" key="5">
    <source>
        <dbReference type="Proteomes" id="UP000807306"/>
    </source>
</evidence>
<dbReference type="SUPFAM" id="SSF54928">
    <property type="entry name" value="RNA-binding domain, RBD"/>
    <property type="match status" value="1"/>
</dbReference>
<proteinExistence type="predicted"/>
<feature type="compositionally biased region" description="Polar residues" evidence="2">
    <location>
        <begin position="200"/>
        <end position="215"/>
    </location>
</feature>
<dbReference type="CDD" id="cd00590">
    <property type="entry name" value="RRM_SF"/>
    <property type="match status" value="1"/>
</dbReference>
<dbReference type="InterPro" id="IPR000504">
    <property type="entry name" value="RRM_dom"/>
</dbReference>
<dbReference type="PANTHER" id="PTHR48034">
    <property type="entry name" value="TRANSFORMER-2 SEX-DETERMINING PROTEIN-RELATED"/>
    <property type="match status" value="1"/>
</dbReference>
<dbReference type="PROSITE" id="PS50102">
    <property type="entry name" value="RRM"/>
    <property type="match status" value="1"/>
</dbReference>
<keyword evidence="5" id="KW-1185">Reference proteome</keyword>
<evidence type="ECO:0000313" key="4">
    <source>
        <dbReference type="EMBL" id="KAF9524945.1"/>
    </source>
</evidence>
<dbReference type="GO" id="GO:0003723">
    <property type="term" value="F:RNA binding"/>
    <property type="evidence" value="ECO:0007669"/>
    <property type="project" value="UniProtKB-UniRule"/>
</dbReference>
<dbReference type="InterPro" id="IPR050441">
    <property type="entry name" value="RBM"/>
</dbReference>
<dbReference type="OrthoDB" id="6730379at2759"/>
<reference evidence="4" key="1">
    <citation type="submission" date="2020-11" db="EMBL/GenBank/DDBJ databases">
        <authorList>
            <consortium name="DOE Joint Genome Institute"/>
            <person name="Ahrendt S."/>
            <person name="Riley R."/>
            <person name="Andreopoulos W."/>
            <person name="Labutti K."/>
            <person name="Pangilinan J."/>
            <person name="Ruiz-Duenas F.J."/>
            <person name="Barrasa J.M."/>
            <person name="Sanchez-Garcia M."/>
            <person name="Camarero S."/>
            <person name="Miyauchi S."/>
            <person name="Serrano A."/>
            <person name="Linde D."/>
            <person name="Babiker R."/>
            <person name="Drula E."/>
            <person name="Ayuso-Fernandez I."/>
            <person name="Pacheco R."/>
            <person name="Padilla G."/>
            <person name="Ferreira P."/>
            <person name="Barriuso J."/>
            <person name="Kellner H."/>
            <person name="Castanera R."/>
            <person name="Alfaro M."/>
            <person name="Ramirez L."/>
            <person name="Pisabarro A.G."/>
            <person name="Kuo A."/>
            <person name="Tritt A."/>
            <person name="Lipzen A."/>
            <person name="He G."/>
            <person name="Yan M."/>
            <person name="Ng V."/>
            <person name="Cullen D."/>
            <person name="Martin F."/>
            <person name="Rosso M.-N."/>
            <person name="Henrissat B."/>
            <person name="Hibbett D."/>
            <person name="Martinez A.T."/>
            <person name="Grigoriev I.V."/>
        </authorList>
    </citation>
    <scope>NUCLEOTIDE SEQUENCE</scope>
    <source>
        <strain evidence="4">CBS 506.95</strain>
    </source>
</reference>
<evidence type="ECO:0000259" key="3">
    <source>
        <dbReference type="PROSITE" id="PS50102"/>
    </source>
</evidence>
<feature type="compositionally biased region" description="Polar residues" evidence="2">
    <location>
        <begin position="231"/>
        <end position="241"/>
    </location>
</feature>
<protein>
    <recommendedName>
        <fullName evidence="3">RRM domain-containing protein</fullName>
    </recommendedName>
</protein>
<dbReference type="EMBL" id="MU157891">
    <property type="protein sequence ID" value="KAF9524945.1"/>
    <property type="molecule type" value="Genomic_DNA"/>
</dbReference>
<dbReference type="AlphaFoldDB" id="A0A9P6JLP7"/>
<name>A0A9P6JLP7_9AGAR</name>
<dbReference type="InterPro" id="IPR012677">
    <property type="entry name" value="Nucleotide-bd_a/b_plait_sf"/>
</dbReference>
<comment type="caution">
    <text evidence="4">The sequence shown here is derived from an EMBL/GenBank/DDBJ whole genome shotgun (WGS) entry which is preliminary data.</text>
</comment>
<dbReference type="InterPro" id="IPR035979">
    <property type="entry name" value="RBD_domain_sf"/>
</dbReference>
<dbReference type="Gene3D" id="3.30.70.330">
    <property type="match status" value="1"/>
</dbReference>
<accession>A0A9P6JLP7</accession>
<sequence>MASGSNVTLEQLDEPVDDHLHYPSVLENVDISTSSFVVEEKSRPVQTDKLYVGNLPLEISLVDLHKAFKRFGDITDIQLPYNTGPGGRPKGYAFVSFSRKEDATKAQIKMDGALLARRMIKVDFAHHEMKTTSSVRSKRLKDNTQVTTLSMLKGNQAGRNTNEQIARAEAKLRELNRPDTPAGGLPAHHASLPAKPPPTLTSSMPGPRRQGSSGLLPTLPLAPMPKHPPSKAQTSPFSRPSETPPPLVRLSSGSSMAGASFTKKTSKLSGVKIVKKAKLTEGEKS</sequence>
<evidence type="ECO:0000256" key="2">
    <source>
        <dbReference type="SAM" id="MobiDB-lite"/>
    </source>
</evidence>